<feature type="transmembrane region" description="Helical" evidence="2">
    <location>
        <begin position="59"/>
        <end position="78"/>
    </location>
</feature>
<proteinExistence type="predicted"/>
<gene>
    <name evidence="3" type="ORF">ELS19_03525</name>
</gene>
<feature type="region of interest" description="Disordered" evidence="1">
    <location>
        <begin position="1"/>
        <end position="30"/>
    </location>
</feature>
<comment type="caution">
    <text evidence="3">The sequence shown here is derived from an EMBL/GenBank/DDBJ whole genome shotgun (WGS) entry which is preliminary data.</text>
</comment>
<evidence type="ECO:0000256" key="2">
    <source>
        <dbReference type="SAM" id="Phobius"/>
    </source>
</evidence>
<dbReference type="EMBL" id="RZHH01000002">
    <property type="protein sequence ID" value="RYJ13131.1"/>
    <property type="molecule type" value="Genomic_DNA"/>
</dbReference>
<evidence type="ECO:0000256" key="1">
    <source>
        <dbReference type="SAM" id="MobiDB-lite"/>
    </source>
</evidence>
<keyword evidence="2" id="KW-1133">Transmembrane helix</keyword>
<feature type="transmembrane region" description="Helical" evidence="2">
    <location>
        <begin position="35"/>
        <end position="53"/>
    </location>
</feature>
<dbReference type="Proteomes" id="UP000294028">
    <property type="component" value="Unassembled WGS sequence"/>
</dbReference>
<organism evidence="3 4">
    <name type="scientific">Halogeometricum borinquense</name>
    <dbReference type="NCBI Taxonomy" id="60847"/>
    <lineage>
        <taxon>Archaea</taxon>
        <taxon>Methanobacteriati</taxon>
        <taxon>Methanobacteriota</taxon>
        <taxon>Stenosarchaea group</taxon>
        <taxon>Halobacteria</taxon>
        <taxon>Halobacteriales</taxon>
        <taxon>Haloferacaceae</taxon>
        <taxon>Halogeometricum</taxon>
    </lineage>
</organism>
<keyword evidence="2" id="KW-0472">Membrane</keyword>
<dbReference type="RefSeq" id="WP_006054964.1">
    <property type="nucleotide sequence ID" value="NZ_RZHH01000002.1"/>
</dbReference>
<reference evidence="3 4" key="1">
    <citation type="submission" date="2018-12" db="EMBL/GenBank/DDBJ databases">
        <title>Genome analysis provides insights into bioremediation potentialities of Halogeometricum borinquense strain N11.</title>
        <authorList>
            <person name="Najjari A."/>
            <person name="Youssef N."/>
            <person name="Fhoula I."/>
            <person name="Ben Dhia O."/>
            <person name="Mahjoubi M."/>
            <person name="Ouzari H.I."/>
            <person name="Cherif A."/>
        </authorList>
    </citation>
    <scope>NUCLEOTIDE SEQUENCE [LARGE SCALE GENOMIC DNA]</scope>
    <source>
        <strain evidence="3 4">N11</strain>
    </source>
</reference>
<evidence type="ECO:0000313" key="4">
    <source>
        <dbReference type="Proteomes" id="UP000294028"/>
    </source>
</evidence>
<accession>A0A482TIF2</accession>
<feature type="compositionally biased region" description="Basic and acidic residues" evidence="1">
    <location>
        <begin position="1"/>
        <end position="13"/>
    </location>
</feature>
<keyword evidence="2" id="KW-0812">Transmembrane</keyword>
<evidence type="ECO:0000313" key="3">
    <source>
        <dbReference type="EMBL" id="RYJ13131.1"/>
    </source>
</evidence>
<protein>
    <submittedName>
        <fullName evidence="3">Uncharacterized protein</fullName>
    </submittedName>
</protein>
<dbReference type="GeneID" id="9993676"/>
<name>A0A482TIF2_9EURY</name>
<dbReference type="AlphaFoldDB" id="A0A482TIF2"/>
<sequence>MSRQHSDAPDRHSPSAPLTAPHTEASRRCADPSTAVQLGIVVGFVAALVVASYPAAVTASVAIVTAVGMVTTAVGRAIDRAAARETTVRVPGAGVEVTVAHSSSE</sequence>